<proteinExistence type="inferred from homology"/>
<dbReference type="EMBL" id="CM018047">
    <property type="protein sequence ID" value="KAA8523445.1"/>
    <property type="molecule type" value="Genomic_DNA"/>
</dbReference>
<keyword evidence="5 6" id="KW-0408">Iron</keyword>
<comment type="similarity">
    <text evidence="2 6">Belongs to the cytochrome P450 family.</text>
</comment>
<organism evidence="7 8">
    <name type="scientific">Nyssa sinensis</name>
    <dbReference type="NCBI Taxonomy" id="561372"/>
    <lineage>
        <taxon>Eukaryota</taxon>
        <taxon>Viridiplantae</taxon>
        <taxon>Streptophyta</taxon>
        <taxon>Embryophyta</taxon>
        <taxon>Tracheophyta</taxon>
        <taxon>Spermatophyta</taxon>
        <taxon>Magnoliopsida</taxon>
        <taxon>eudicotyledons</taxon>
        <taxon>Gunneridae</taxon>
        <taxon>Pentapetalae</taxon>
        <taxon>asterids</taxon>
        <taxon>Cornales</taxon>
        <taxon>Nyssaceae</taxon>
        <taxon>Nyssa</taxon>
    </lineage>
</organism>
<dbReference type="GO" id="GO:0006629">
    <property type="term" value="P:lipid metabolic process"/>
    <property type="evidence" value="ECO:0007669"/>
    <property type="project" value="UniProtKB-ARBA"/>
</dbReference>
<dbReference type="GO" id="GO:0004497">
    <property type="term" value="F:monooxygenase activity"/>
    <property type="evidence" value="ECO:0007669"/>
    <property type="project" value="UniProtKB-KW"/>
</dbReference>
<accession>A0A5J4ZXB0</accession>
<comment type="cofactor">
    <cofactor evidence="1">
        <name>heme</name>
        <dbReference type="ChEBI" id="CHEBI:30413"/>
    </cofactor>
</comment>
<evidence type="ECO:0000256" key="5">
    <source>
        <dbReference type="ARBA" id="ARBA00023004"/>
    </source>
</evidence>
<evidence type="ECO:0000313" key="7">
    <source>
        <dbReference type="EMBL" id="KAA8523445.1"/>
    </source>
</evidence>
<reference evidence="7 8" key="1">
    <citation type="submission" date="2019-09" db="EMBL/GenBank/DDBJ databases">
        <title>A chromosome-level genome assembly of the Chinese tupelo Nyssa sinensis.</title>
        <authorList>
            <person name="Yang X."/>
            <person name="Kang M."/>
            <person name="Yang Y."/>
            <person name="Xiong H."/>
            <person name="Wang M."/>
            <person name="Zhang Z."/>
            <person name="Wang Z."/>
            <person name="Wu H."/>
            <person name="Ma T."/>
            <person name="Liu J."/>
            <person name="Xi Z."/>
        </authorList>
    </citation>
    <scope>NUCLEOTIDE SEQUENCE [LARGE SCALE GENOMIC DNA]</scope>
    <source>
        <strain evidence="7">J267</strain>
        <tissue evidence="7">Leaf</tissue>
    </source>
</reference>
<dbReference type="Proteomes" id="UP000325577">
    <property type="component" value="Linkage Group LG4"/>
</dbReference>
<evidence type="ECO:0000256" key="2">
    <source>
        <dbReference type="ARBA" id="ARBA00010617"/>
    </source>
</evidence>
<gene>
    <name evidence="7" type="ORF">F0562_009868</name>
</gene>
<protein>
    <recommendedName>
        <fullName evidence="9">Cytochrome P450</fullName>
    </recommendedName>
</protein>
<keyword evidence="6" id="KW-0503">Monooxygenase</keyword>
<dbReference type="GO" id="GO:0016705">
    <property type="term" value="F:oxidoreductase activity, acting on paired donors, with incorporation or reduction of molecular oxygen"/>
    <property type="evidence" value="ECO:0007669"/>
    <property type="project" value="InterPro"/>
</dbReference>
<dbReference type="Pfam" id="PF00067">
    <property type="entry name" value="p450"/>
    <property type="match status" value="1"/>
</dbReference>
<dbReference type="Gene3D" id="1.10.630.10">
    <property type="entry name" value="Cytochrome P450"/>
    <property type="match status" value="1"/>
</dbReference>
<dbReference type="PROSITE" id="PS00086">
    <property type="entry name" value="CYTOCHROME_P450"/>
    <property type="match status" value="1"/>
</dbReference>
<dbReference type="InterPro" id="IPR017972">
    <property type="entry name" value="Cyt_P450_CS"/>
</dbReference>
<dbReference type="GO" id="GO:0020037">
    <property type="term" value="F:heme binding"/>
    <property type="evidence" value="ECO:0007669"/>
    <property type="project" value="InterPro"/>
</dbReference>
<evidence type="ECO:0000256" key="3">
    <source>
        <dbReference type="ARBA" id="ARBA00022723"/>
    </source>
</evidence>
<evidence type="ECO:0008006" key="9">
    <source>
        <dbReference type="Google" id="ProtNLM"/>
    </source>
</evidence>
<dbReference type="PANTHER" id="PTHR24296">
    <property type="entry name" value="CYTOCHROME P450"/>
    <property type="match status" value="1"/>
</dbReference>
<keyword evidence="3 6" id="KW-0479">Metal-binding</keyword>
<evidence type="ECO:0000256" key="4">
    <source>
        <dbReference type="ARBA" id="ARBA00023002"/>
    </source>
</evidence>
<dbReference type="PRINTS" id="PR00385">
    <property type="entry name" value="P450"/>
</dbReference>
<evidence type="ECO:0000313" key="8">
    <source>
        <dbReference type="Proteomes" id="UP000325577"/>
    </source>
</evidence>
<dbReference type="OrthoDB" id="1896685at2759"/>
<keyword evidence="6" id="KW-0349">Heme</keyword>
<keyword evidence="8" id="KW-1185">Reference proteome</keyword>
<evidence type="ECO:0000256" key="6">
    <source>
        <dbReference type="RuleBase" id="RU000461"/>
    </source>
</evidence>
<sequence length="153" mass="17742">MEVMCKERRGATVEAKIREEIRTKLHFKKDETWRYFNVEELNKLVYLHGALCEALRLFPPVPIQHKAPLQPDILPSGHRIDSNTKTLLFFYSTGRMESIWGKDCLEFKPERWISENGGIKHVPSFKFAVFNAGPRSCLGEGYQRFNARESGAR</sequence>
<dbReference type="GO" id="GO:0005506">
    <property type="term" value="F:iron ion binding"/>
    <property type="evidence" value="ECO:0007669"/>
    <property type="project" value="InterPro"/>
</dbReference>
<dbReference type="InterPro" id="IPR001128">
    <property type="entry name" value="Cyt_P450"/>
</dbReference>
<dbReference type="AlphaFoldDB" id="A0A5J4ZXB0"/>
<evidence type="ECO:0000256" key="1">
    <source>
        <dbReference type="ARBA" id="ARBA00001971"/>
    </source>
</evidence>
<name>A0A5J4ZXB0_9ASTE</name>
<dbReference type="SUPFAM" id="SSF48264">
    <property type="entry name" value="Cytochrome P450"/>
    <property type="match status" value="1"/>
</dbReference>
<keyword evidence="4 6" id="KW-0560">Oxidoreductase</keyword>
<dbReference type="InterPro" id="IPR036396">
    <property type="entry name" value="Cyt_P450_sf"/>
</dbReference>